<dbReference type="SUPFAM" id="SSF75304">
    <property type="entry name" value="Amidase signature (AS) enzymes"/>
    <property type="match status" value="1"/>
</dbReference>
<dbReference type="Pfam" id="PF01425">
    <property type="entry name" value="Amidase"/>
    <property type="match status" value="1"/>
</dbReference>
<dbReference type="Gene3D" id="3.90.1300.10">
    <property type="entry name" value="Amidase signature (AS) domain"/>
    <property type="match status" value="1"/>
</dbReference>
<evidence type="ECO:0000259" key="1">
    <source>
        <dbReference type="Pfam" id="PF01425"/>
    </source>
</evidence>
<dbReference type="HOGENOM" id="CLU_009600_0_4_5"/>
<dbReference type="EMBL" id="CP006775">
    <property type="protein sequence ID" value="AHD03566.1"/>
    <property type="molecule type" value="Genomic_DNA"/>
</dbReference>
<dbReference type="PANTHER" id="PTHR11895">
    <property type="entry name" value="TRANSAMIDASE"/>
    <property type="match status" value="1"/>
</dbReference>
<gene>
    <name evidence="2" type="ORF">METH_22320</name>
</gene>
<evidence type="ECO:0000313" key="2">
    <source>
        <dbReference type="EMBL" id="AHD03566.1"/>
    </source>
</evidence>
<dbReference type="InterPro" id="IPR020556">
    <property type="entry name" value="Amidase_CS"/>
</dbReference>
<organism evidence="2 3">
    <name type="scientific">Leisingera methylohalidivorans DSM 14336</name>
    <dbReference type="NCBI Taxonomy" id="999552"/>
    <lineage>
        <taxon>Bacteria</taxon>
        <taxon>Pseudomonadati</taxon>
        <taxon>Pseudomonadota</taxon>
        <taxon>Alphaproteobacteria</taxon>
        <taxon>Rhodobacterales</taxon>
        <taxon>Roseobacteraceae</taxon>
        <taxon>Leisingera</taxon>
    </lineage>
</organism>
<dbReference type="GO" id="GO:0003824">
    <property type="term" value="F:catalytic activity"/>
    <property type="evidence" value="ECO:0007669"/>
    <property type="project" value="InterPro"/>
</dbReference>
<reference evidence="2 3" key="1">
    <citation type="submission" date="2013-09" db="EMBL/GenBank/DDBJ databases">
        <authorList>
            <consortium name="DOE Joint Genome Institute"/>
            <person name="Klenk H.-P."/>
            <person name="Huntemann M."/>
            <person name="Han J."/>
            <person name="Chen A."/>
            <person name="Kyrpides N."/>
            <person name="Mavromatis K."/>
            <person name="Markowitz V."/>
            <person name="Palaniappan K."/>
            <person name="Ivanova N."/>
            <person name="Schaumberg A."/>
            <person name="Pati A."/>
            <person name="Liolios K."/>
            <person name="Nordberg H.P."/>
            <person name="Cantor M.N."/>
            <person name="Hua S.X."/>
            <person name="Woyke T."/>
        </authorList>
    </citation>
    <scope>NUCLEOTIDE SEQUENCE [LARGE SCALE GENOMIC DNA]</scope>
    <source>
        <strain evidence="2 3">DSM 14336</strain>
        <plasmid evidence="3">2</plasmid>
    </source>
</reference>
<dbReference type="KEGG" id="lmd:METH_22320"/>
<geneLocation type="plasmid" evidence="3">
    <name>2</name>
</geneLocation>
<dbReference type="InterPro" id="IPR023631">
    <property type="entry name" value="Amidase_dom"/>
</dbReference>
<protein>
    <recommendedName>
        <fullName evidence="1">Amidase domain-containing protein</fullName>
    </recommendedName>
</protein>
<sequence>MLPTAAVLLTTKAPAMTLVNPQPSSDASDRPEYSGPELCRLEAVAVVGLLRRGEVSSREVLEAAYDRIGAIEPAINATPTLCTERAFDAAEKLDTANCDHPGWLGGLPIGIKDLTPVSGVRTTFGTPGFADFVPKDSDPLVELLEARGGIVAGKTNTPEFGAGGNTFNDVFGATRNPWDTALNAGGSSGGAAASLAAGELWLSHGSDHGGSLRTPAAYCGIVGLRPSPGMCGGASRDNGFMIEGVQGPMARSVRDCALFLDAMSGFDPRFPISYPAPAESFQSAVERADGRIRISFSLDLGGLSPVDREVEDHLRGVLSLLERGGSQIEETCPPFPELERTYRVLRGMTWATMARRMPEDITRHFKRTLTENVAFGEALTMADIAQANLDRTAIYNAMVEHFQRFDVLACPVVGCMPHAQSEEWVQEINGQILTDYMDWLRFAFLASTTGLPAISIPVGLGPRGLPVGLQLIGKPRGEAALLAAARAVEVAVGGPLTPVDPKVTHLSESL</sequence>
<keyword evidence="2" id="KW-0614">Plasmid</keyword>
<dbReference type="PANTHER" id="PTHR11895:SF76">
    <property type="entry name" value="INDOLEACETAMIDE HYDROLASE"/>
    <property type="match status" value="1"/>
</dbReference>
<name>V9VXU9_9RHOB</name>
<proteinExistence type="predicted"/>
<keyword evidence="3" id="KW-1185">Reference proteome</keyword>
<evidence type="ECO:0000313" key="3">
    <source>
        <dbReference type="Proteomes" id="UP000018780"/>
    </source>
</evidence>
<dbReference type="PATRIC" id="fig|999552.6.peg.4409"/>
<accession>V9VXU9</accession>
<feature type="domain" description="Amidase" evidence="1">
    <location>
        <begin position="59"/>
        <end position="482"/>
    </location>
</feature>
<dbReference type="Proteomes" id="UP000018780">
    <property type="component" value="Plasmid unnamed2"/>
</dbReference>
<dbReference type="AlphaFoldDB" id="V9VXU9"/>
<dbReference type="InterPro" id="IPR036928">
    <property type="entry name" value="AS_sf"/>
</dbReference>
<dbReference type="InterPro" id="IPR000120">
    <property type="entry name" value="Amidase"/>
</dbReference>
<dbReference type="PROSITE" id="PS00571">
    <property type="entry name" value="AMIDASES"/>
    <property type="match status" value="1"/>
</dbReference>